<protein>
    <submittedName>
        <fullName evidence="1">Uncharacterized protein</fullName>
    </submittedName>
</protein>
<organism evidence="1">
    <name type="scientific">Xenopus laevis</name>
    <name type="common">African clawed frog</name>
    <dbReference type="NCBI Taxonomy" id="8355"/>
    <lineage>
        <taxon>Eukaryota</taxon>
        <taxon>Metazoa</taxon>
        <taxon>Chordata</taxon>
        <taxon>Craniata</taxon>
        <taxon>Vertebrata</taxon>
        <taxon>Euteleostomi</taxon>
        <taxon>Amphibia</taxon>
        <taxon>Batrachia</taxon>
        <taxon>Anura</taxon>
        <taxon>Pipoidea</taxon>
        <taxon>Pipidae</taxon>
        <taxon>Xenopodinae</taxon>
        <taxon>Xenopus</taxon>
        <taxon>Xenopus</taxon>
    </lineage>
</organism>
<dbReference type="AlphaFoldDB" id="A0A974BNY2"/>
<evidence type="ECO:0000313" key="1">
    <source>
        <dbReference type="EMBL" id="OCT55575.1"/>
    </source>
</evidence>
<sequence length="191" mass="21691">MREESLDTLTSSMELKDGKIKKGRTLQALLDLVLTSLSLTVKLQVSYNLQYSYIERLLVQLKNCRHSAVLLQHSINKLTADSVRSCHLNRRRSNKNCFVTQESDHCNTSTDATNRGNPTDSEISNIAPVLFQYNEKVLVGFNNLNNLNAAIFPTFPCELQTYSNVYVKIIRAAIIDTNKLHQKCKCRNVNL</sequence>
<dbReference type="Proteomes" id="UP000694892">
    <property type="component" value="Unassembled WGS sequence"/>
</dbReference>
<dbReference type="EMBL" id="KV482803">
    <property type="protein sequence ID" value="OCT55575.1"/>
    <property type="molecule type" value="Genomic_DNA"/>
</dbReference>
<gene>
    <name evidence="1" type="ORF">XELAEV_18000503mg</name>
</gene>
<proteinExistence type="predicted"/>
<accession>A0A974BNY2</accession>
<reference evidence="1" key="1">
    <citation type="submission" date="2016-05" db="EMBL/GenBank/DDBJ databases">
        <title>WGS assembly of Xenopus laevis.</title>
        <authorList>
            <person name="Session A."/>
            <person name="Uno Y."/>
            <person name="Kwon T."/>
            <person name="Chapman J."/>
            <person name="Toyoda A."/>
            <person name="Takahashi S."/>
            <person name="Fukui A."/>
            <person name="Hikosaka A."/>
            <person name="Putnam N."/>
            <person name="Stites J."/>
            <person name="Van Heeringen S."/>
            <person name="Quigley I."/>
            <person name="Heinz S."/>
            <person name="Hellsten U."/>
            <person name="Lyons J."/>
            <person name="Suzuki A."/>
            <person name="Kondo M."/>
            <person name="Ogino H."/>
            <person name="Ochi H."/>
            <person name="Bogdanovic O."/>
            <person name="Lister R."/>
            <person name="Georgiou G."/>
            <person name="Paranjpe S."/>
            <person name="Van Kruijsbergen I."/>
            <person name="Mozaffari S."/>
            <person name="Shu S."/>
            <person name="Schmutz J."/>
            <person name="Jenkins J."/>
            <person name="Grimwood J."/>
            <person name="Carlson J."/>
            <person name="Mitros T."/>
            <person name="Simakov O."/>
            <person name="Heald R."/>
            <person name="Miller K."/>
            <person name="Haudenschild C."/>
            <person name="Kuroki Y."/>
            <person name="Tanaka T."/>
            <person name="Michiue T."/>
            <person name="Watanabe M."/>
            <person name="Kinoshita T."/>
            <person name="Ohta Y."/>
            <person name="Mawaribuchi S."/>
            <person name="Suzuki Y."/>
            <person name="Haramoto Y."/>
            <person name="Yamamoto T."/>
            <person name="Takagi C."/>
            <person name="Kitzman J."/>
            <person name="Shendure J."/>
            <person name="Nakayama T."/>
            <person name="Izutsu Y."/>
            <person name="Robert J."/>
            <person name="Dichmann D."/>
            <person name="Flajnik M."/>
            <person name="Houston D."/>
            <person name="Marcotte E."/>
            <person name="Wallingford J."/>
            <person name="Ito Y."/>
            <person name="Asashima M."/>
            <person name="Ueno N."/>
            <person name="Matsuda Y."/>
            <person name="Jan Veenstra G."/>
            <person name="Fujiyama A."/>
            <person name="Harland R."/>
            <person name="Taira M."/>
            <person name="Rokhsar D.S."/>
        </authorList>
    </citation>
    <scope>NUCLEOTIDE SEQUENCE</scope>
    <source>
        <strain evidence="1">J</strain>
        <tissue evidence="1">Blood</tissue>
    </source>
</reference>
<name>A0A974BNY2_XENLA</name>
<feature type="non-terminal residue" evidence="1">
    <location>
        <position position="191"/>
    </location>
</feature>